<gene>
    <name evidence="2" type="ORF">NCTC13067_01438</name>
</gene>
<organism evidence="2 3">
    <name type="scientific">Prevotella denticola</name>
    <dbReference type="NCBI Taxonomy" id="28129"/>
    <lineage>
        <taxon>Bacteria</taxon>
        <taxon>Pseudomonadati</taxon>
        <taxon>Bacteroidota</taxon>
        <taxon>Bacteroidia</taxon>
        <taxon>Bacteroidales</taxon>
        <taxon>Prevotellaceae</taxon>
        <taxon>Prevotella</taxon>
    </lineage>
</organism>
<feature type="chain" id="PRO_5016664318" evidence="1">
    <location>
        <begin position="23"/>
        <end position="482"/>
    </location>
</feature>
<name>A0A379E4U6_9BACT</name>
<evidence type="ECO:0000256" key="1">
    <source>
        <dbReference type="SAM" id="SignalP"/>
    </source>
</evidence>
<dbReference type="RefSeq" id="WP_029216328.1">
    <property type="nucleotide sequence ID" value="NZ_CAUVNR010000025.1"/>
</dbReference>
<evidence type="ECO:0000313" key="2">
    <source>
        <dbReference type="EMBL" id="SUB87757.1"/>
    </source>
</evidence>
<dbReference type="AlphaFoldDB" id="A0A379E4U6"/>
<proteinExistence type="predicted"/>
<dbReference type="SUPFAM" id="SSF82171">
    <property type="entry name" value="DPP6 N-terminal domain-like"/>
    <property type="match status" value="1"/>
</dbReference>
<protein>
    <submittedName>
        <fullName evidence="2">Uncharacterized protein</fullName>
    </submittedName>
</protein>
<dbReference type="Proteomes" id="UP000255469">
    <property type="component" value="Unassembled WGS sequence"/>
</dbReference>
<dbReference type="EMBL" id="UGTM01000001">
    <property type="protein sequence ID" value="SUB87757.1"/>
    <property type="molecule type" value="Genomic_DNA"/>
</dbReference>
<evidence type="ECO:0000313" key="3">
    <source>
        <dbReference type="Proteomes" id="UP000255469"/>
    </source>
</evidence>
<sequence>MRTFLLSVIALFAQSVSMTAQVAGRIEYPYRADYEDQLVLPVGDKGLVVQSFARDTKDGKRCFKTVYYSTAMKYVSADSMLIDKGMYYYSNVVENGVLYTVLRERDGSFMIVAFNTATRKCTVTDGEYTRKGSMRNLVISDGSVVFSSTQKKTDRIGIIDLKSGSCNFADIHFPKVKDKNIFILENTVIDNTIYALVRAGEDVQLVRVDKQGKLLGTNNLTADIPERIVSASVSKAGSRFFVTGTYSKVKKGGAEGIFFSELKNNQFNNIRFYNFLDLKNFTEYMSSRKQAKIERKKAKAEKAGKEYALDYLMASHRIMTDGKDYFYLGEAYYPVYRTTMVGNMVMSTFAGYAYTHAVLAKFNAAGNLLWDECFPMDPRTLPMYVKRFVSASMKGNNVNLLFADKNRLVSKLFRNADGKVIQDRTSEMIETGNDEEDVKKMRYSNSQYWYGDNFLVYGTQVVKNSKTGERRKVFAITKYTIK</sequence>
<feature type="signal peptide" evidence="1">
    <location>
        <begin position="1"/>
        <end position="22"/>
    </location>
</feature>
<keyword evidence="1" id="KW-0732">Signal</keyword>
<reference evidence="2 3" key="1">
    <citation type="submission" date="2018-06" db="EMBL/GenBank/DDBJ databases">
        <authorList>
            <consortium name="Pathogen Informatics"/>
            <person name="Doyle S."/>
        </authorList>
    </citation>
    <scope>NUCLEOTIDE SEQUENCE [LARGE SCALE GENOMIC DNA]</scope>
    <source>
        <strain evidence="2 3">NCTC13067</strain>
    </source>
</reference>
<accession>A0A379E4U6</accession>